<dbReference type="Proteomes" id="UP000485058">
    <property type="component" value="Unassembled WGS sequence"/>
</dbReference>
<sequence>MGGAAGVQQQQHTPAGAPTGGGGGAEGMTQQQILGVLQDPAKMLALLQANPALAHLLQPYLPAGYQLPLHR</sequence>
<proteinExistence type="predicted"/>
<evidence type="ECO:0000313" key="3">
    <source>
        <dbReference type="Proteomes" id="UP000485058"/>
    </source>
</evidence>
<evidence type="ECO:0000313" key="2">
    <source>
        <dbReference type="EMBL" id="GFH15572.1"/>
    </source>
</evidence>
<evidence type="ECO:0000256" key="1">
    <source>
        <dbReference type="SAM" id="MobiDB-lite"/>
    </source>
</evidence>
<reference evidence="2 3" key="1">
    <citation type="submission" date="2020-02" db="EMBL/GenBank/DDBJ databases">
        <title>Draft genome sequence of Haematococcus lacustris strain NIES-144.</title>
        <authorList>
            <person name="Morimoto D."/>
            <person name="Nakagawa S."/>
            <person name="Yoshida T."/>
            <person name="Sawayama S."/>
        </authorList>
    </citation>
    <scope>NUCLEOTIDE SEQUENCE [LARGE SCALE GENOMIC DNA]</scope>
    <source>
        <strain evidence="2 3">NIES-144</strain>
    </source>
</reference>
<organism evidence="2 3">
    <name type="scientific">Haematococcus lacustris</name>
    <name type="common">Green alga</name>
    <name type="synonym">Haematococcus pluvialis</name>
    <dbReference type="NCBI Taxonomy" id="44745"/>
    <lineage>
        <taxon>Eukaryota</taxon>
        <taxon>Viridiplantae</taxon>
        <taxon>Chlorophyta</taxon>
        <taxon>core chlorophytes</taxon>
        <taxon>Chlorophyceae</taxon>
        <taxon>CS clade</taxon>
        <taxon>Chlamydomonadales</taxon>
        <taxon>Haematococcaceae</taxon>
        <taxon>Haematococcus</taxon>
    </lineage>
</organism>
<name>A0A699ZIQ4_HAELA</name>
<dbReference type="AlphaFoldDB" id="A0A699ZIQ4"/>
<feature type="region of interest" description="Disordered" evidence="1">
    <location>
        <begin position="1"/>
        <end position="27"/>
    </location>
</feature>
<keyword evidence="3" id="KW-1185">Reference proteome</keyword>
<gene>
    <name evidence="2" type="ORF">HaLaN_11820</name>
</gene>
<comment type="caution">
    <text evidence="2">The sequence shown here is derived from an EMBL/GenBank/DDBJ whole genome shotgun (WGS) entry which is preliminary data.</text>
</comment>
<accession>A0A699ZIQ4</accession>
<protein>
    <submittedName>
        <fullName evidence="2">Uncharacterized protein</fullName>
    </submittedName>
</protein>
<dbReference type="EMBL" id="BLLF01000869">
    <property type="protein sequence ID" value="GFH15572.1"/>
    <property type="molecule type" value="Genomic_DNA"/>
</dbReference>